<evidence type="ECO:0000259" key="4">
    <source>
        <dbReference type="PROSITE" id="PS01124"/>
    </source>
</evidence>
<keyword evidence="1" id="KW-0805">Transcription regulation</keyword>
<protein>
    <submittedName>
        <fullName evidence="5">Helix-turn-helix domain-containing protein</fullName>
    </submittedName>
</protein>
<dbReference type="Proteomes" id="UP001224433">
    <property type="component" value="Chromosome"/>
</dbReference>
<keyword evidence="6" id="KW-1185">Reference proteome</keyword>
<dbReference type="SUPFAM" id="SSF46689">
    <property type="entry name" value="Homeodomain-like"/>
    <property type="match status" value="2"/>
</dbReference>
<accession>A0ABY9J9Z1</accession>
<dbReference type="InterPro" id="IPR018062">
    <property type="entry name" value="HTH_AraC-typ_CS"/>
</dbReference>
<name>A0ABY9J9Z1_9ACTN</name>
<dbReference type="RefSeq" id="WP_306103192.1">
    <property type="nucleotide sequence ID" value="NZ_CP120983.1"/>
</dbReference>
<keyword evidence="3" id="KW-0804">Transcription</keyword>
<dbReference type="SMART" id="SM00342">
    <property type="entry name" value="HTH_ARAC"/>
    <property type="match status" value="1"/>
</dbReference>
<proteinExistence type="predicted"/>
<dbReference type="PROSITE" id="PS01124">
    <property type="entry name" value="HTH_ARAC_FAMILY_2"/>
    <property type="match status" value="1"/>
</dbReference>
<dbReference type="PROSITE" id="PS00041">
    <property type="entry name" value="HTH_ARAC_FAMILY_1"/>
    <property type="match status" value="1"/>
</dbReference>
<dbReference type="Gene3D" id="1.10.10.60">
    <property type="entry name" value="Homeodomain-like"/>
    <property type="match status" value="1"/>
</dbReference>
<dbReference type="Gene3D" id="3.40.50.880">
    <property type="match status" value="1"/>
</dbReference>
<dbReference type="InterPro" id="IPR052158">
    <property type="entry name" value="INH-QAR"/>
</dbReference>
<dbReference type="PANTHER" id="PTHR43130">
    <property type="entry name" value="ARAC-FAMILY TRANSCRIPTIONAL REGULATOR"/>
    <property type="match status" value="1"/>
</dbReference>
<gene>
    <name evidence="5" type="ORF">P8A20_07650</name>
</gene>
<evidence type="ECO:0000256" key="1">
    <source>
        <dbReference type="ARBA" id="ARBA00023015"/>
    </source>
</evidence>
<sequence>MALVVLPNLVPLGLAVPMDVFGPKPDLDRPLPNWDLAPYETYLVGAAGPSGTLGDWMAMRDVRPPESLSEADTVIVPGMGDPMAAVAPELLAQIGAAGRRGARMVSICTGAFALAQAGVLAGRRATTHWMFSRLLQERYPDVRVIDHHLYIDDGQVLTSGGVMSGMDLCMHILRRDLGSERANRTARILVFPPHRDGGQSQFVMHAWPSDTRGLGNTLDWMRENLDRTLTLDDVAAHAHMSVRSLSRKFREVTGSTVVTWLSEQRIERAKQMLETSDLTVGRIAERVGFGTHEAFRLQFARQVGATPTAYRATFRTGFQTAAPPR</sequence>
<evidence type="ECO:0000313" key="6">
    <source>
        <dbReference type="Proteomes" id="UP001224433"/>
    </source>
</evidence>
<organism evidence="5 6">
    <name type="scientific">Streptomyces glycanivorans</name>
    <dbReference type="NCBI Taxonomy" id="3033808"/>
    <lineage>
        <taxon>Bacteria</taxon>
        <taxon>Bacillati</taxon>
        <taxon>Actinomycetota</taxon>
        <taxon>Actinomycetes</taxon>
        <taxon>Kitasatosporales</taxon>
        <taxon>Streptomycetaceae</taxon>
        <taxon>Streptomyces</taxon>
    </lineage>
</organism>
<reference evidence="5 6" key="1">
    <citation type="submission" date="2023-03" db="EMBL/GenBank/DDBJ databases">
        <title>Isolation and description of six Streptomyces strains from soil environments, able to metabolize different microbial glucans.</title>
        <authorList>
            <person name="Widen T."/>
            <person name="Larsbrink J."/>
        </authorList>
    </citation>
    <scope>NUCLEOTIDE SEQUENCE [LARGE SCALE GENOMIC DNA]</scope>
    <source>
        <strain evidence="5 6">Alt3</strain>
    </source>
</reference>
<dbReference type="SUPFAM" id="SSF52317">
    <property type="entry name" value="Class I glutamine amidotransferase-like"/>
    <property type="match status" value="1"/>
</dbReference>
<evidence type="ECO:0000256" key="2">
    <source>
        <dbReference type="ARBA" id="ARBA00023125"/>
    </source>
</evidence>
<evidence type="ECO:0000313" key="5">
    <source>
        <dbReference type="EMBL" id="WLQ63476.1"/>
    </source>
</evidence>
<dbReference type="Pfam" id="PF12833">
    <property type="entry name" value="HTH_18"/>
    <property type="match status" value="1"/>
</dbReference>
<dbReference type="Pfam" id="PF01965">
    <property type="entry name" value="DJ-1_PfpI"/>
    <property type="match status" value="1"/>
</dbReference>
<dbReference type="PANTHER" id="PTHR43130:SF3">
    <property type="entry name" value="HTH-TYPE TRANSCRIPTIONAL REGULATOR RV1931C"/>
    <property type="match status" value="1"/>
</dbReference>
<dbReference type="InterPro" id="IPR029062">
    <property type="entry name" value="Class_I_gatase-like"/>
</dbReference>
<feature type="domain" description="HTH araC/xylS-type" evidence="4">
    <location>
        <begin position="215"/>
        <end position="313"/>
    </location>
</feature>
<dbReference type="InterPro" id="IPR009057">
    <property type="entry name" value="Homeodomain-like_sf"/>
</dbReference>
<evidence type="ECO:0000256" key="3">
    <source>
        <dbReference type="ARBA" id="ARBA00023163"/>
    </source>
</evidence>
<dbReference type="InterPro" id="IPR018060">
    <property type="entry name" value="HTH_AraC"/>
</dbReference>
<dbReference type="EMBL" id="CP120983">
    <property type="protein sequence ID" value="WLQ63476.1"/>
    <property type="molecule type" value="Genomic_DNA"/>
</dbReference>
<keyword evidence="2" id="KW-0238">DNA-binding</keyword>
<dbReference type="InterPro" id="IPR002818">
    <property type="entry name" value="DJ-1/PfpI"/>
</dbReference>
<dbReference type="CDD" id="cd03137">
    <property type="entry name" value="GATase1_AraC_1"/>
    <property type="match status" value="1"/>
</dbReference>